<dbReference type="PANTHER" id="PTHR45528:SF1">
    <property type="entry name" value="SENSOR HISTIDINE KINASE CPXA"/>
    <property type="match status" value="1"/>
</dbReference>
<dbReference type="Gene3D" id="6.10.340.10">
    <property type="match status" value="1"/>
</dbReference>
<keyword evidence="10" id="KW-0067">ATP-binding</keyword>
<keyword evidence="14" id="KW-0175">Coiled coil</keyword>
<keyword evidence="8" id="KW-0547">Nucleotide-binding</keyword>
<evidence type="ECO:0000256" key="8">
    <source>
        <dbReference type="ARBA" id="ARBA00022741"/>
    </source>
</evidence>
<evidence type="ECO:0000256" key="7">
    <source>
        <dbReference type="ARBA" id="ARBA00022692"/>
    </source>
</evidence>
<comment type="catalytic activity">
    <reaction evidence="1">
        <text>ATP + protein L-histidine = ADP + protein N-phospho-L-histidine.</text>
        <dbReference type="EC" id="2.7.13.3"/>
    </reaction>
</comment>
<gene>
    <name evidence="18" type="ORF">CWD94_14800</name>
</gene>
<reference evidence="18 19" key="1">
    <citation type="submission" date="2017-11" db="EMBL/GenBank/DDBJ databases">
        <title>Bacterial isolate from king chilli rhizosphere.</title>
        <authorList>
            <person name="Takhelmayum P."/>
            <person name="Sarangthem I."/>
        </authorList>
    </citation>
    <scope>NUCLEOTIDE SEQUENCE [LARGE SCALE GENOMIC DNA]</scope>
    <source>
        <strain evidence="19">t26</strain>
    </source>
</reference>
<dbReference type="GO" id="GO:0000155">
    <property type="term" value="F:phosphorelay sensor kinase activity"/>
    <property type="evidence" value="ECO:0007669"/>
    <property type="project" value="InterPro"/>
</dbReference>
<evidence type="ECO:0000259" key="16">
    <source>
        <dbReference type="PROSITE" id="PS50109"/>
    </source>
</evidence>
<dbReference type="InterPro" id="IPR050398">
    <property type="entry name" value="HssS/ArlS-like"/>
</dbReference>
<dbReference type="SUPFAM" id="SSF47384">
    <property type="entry name" value="Homodimeric domain of signal transducing histidine kinase"/>
    <property type="match status" value="1"/>
</dbReference>
<dbReference type="PROSITE" id="PS50109">
    <property type="entry name" value="HIS_KIN"/>
    <property type="match status" value="1"/>
</dbReference>
<feature type="domain" description="HAMP" evidence="17">
    <location>
        <begin position="83"/>
        <end position="135"/>
    </location>
</feature>
<keyword evidence="13 15" id="KW-0472">Membrane</keyword>
<dbReference type="Gene3D" id="3.30.565.10">
    <property type="entry name" value="Histidine kinase-like ATPase, C-terminal domain"/>
    <property type="match status" value="1"/>
</dbReference>
<dbReference type="InterPro" id="IPR005467">
    <property type="entry name" value="His_kinase_dom"/>
</dbReference>
<dbReference type="GO" id="GO:0005886">
    <property type="term" value="C:plasma membrane"/>
    <property type="evidence" value="ECO:0007669"/>
    <property type="project" value="UniProtKB-SubCell"/>
</dbReference>
<comment type="caution">
    <text evidence="18">The sequence shown here is derived from an EMBL/GenBank/DDBJ whole genome shotgun (WGS) entry which is preliminary data.</text>
</comment>
<dbReference type="RefSeq" id="WP_100543678.1">
    <property type="nucleotide sequence ID" value="NZ_PHQY01000646.1"/>
</dbReference>
<keyword evidence="12" id="KW-0902">Two-component regulatory system</keyword>
<dbReference type="PROSITE" id="PS50885">
    <property type="entry name" value="HAMP"/>
    <property type="match status" value="1"/>
</dbReference>
<evidence type="ECO:0000256" key="13">
    <source>
        <dbReference type="ARBA" id="ARBA00023136"/>
    </source>
</evidence>
<evidence type="ECO:0000256" key="11">
    <source>
        <dbReference type="ARBA" id="ARBA00022989"/>
    </source>
</evidence>
<evidence type="ECO:0000256" key="4">
    <source>
        <dbReference type="ARBA" id="ARBA00022475"/>
    </source>
</evidence>
<dbReference type="InterPro" id="IPR036890">
    <property type="entry name" value="HATPase_C_sf"/>
</dbReference>
<proteinExistence type="predicted"/>
<keyword evidence="5" id="KW-0597">Phosphoprotein</keyword>
<dbReference type="SUPFAM" id="SSF55874">
    <property type="entry name" value="ATPase domain of HSP90 chaperone/DNA topoisomerase II/histidine kinase"/>
    <property type="match status" value="1"/>
</dbReference>
<dbReference type="InterPro" id="IPR003594">
    <property type="entry name" value="HATPase_dom"/>
</dbReference>
<organism evidence="18 19">
    <name type="scientific">Lysinibacillus xylanilyticus</name>
    <dbReference type="NCBI Taxonomy" id="582475"/>
    <lineage>
        <taxon>Bacteria</taxon>
        <taxon>Bacillati</taxon>
        <taxon>Bacillota</taxon>
        <taxon>Bacilli</taxon>
        <taxon>Bacillales</taxon>
        <taxon>Bacillaceae</taxon>
        <taxon>Lysinibacillus</taxon>
    </lineage>
</organism>
<evidence type="ECO:0000259" key="17">
    <source>
        <dbReference type="PROSITE" id="PS50885"/>
    </source>
</evidence>
<name>A0A2M9Q4N7_9BACI</name>
<dbReference type="SMART" id="SM00388">
    <property type="entry name" value="HisKA"/>
    <property type="match status" value="1"/>
</dbReference>
<dbReference type="EC" id="2.7.13.3" evidence="3"/>
<dbReference type="InterPro" id="IPR004358">
    <property type="entry name" value="Sig_transdc_His_kin-like_C"/>
</dbReference>
<dbReference type="Pfam" id="PF02518">
    <property type="entry name" value="HATPase_c"/>
    <property type="match status" value="1"/>
</dbReference>
<feature type="domain" description="Histidine kinase" evidence="16">
    <location>
        <begin position="150"/>
        <end position="365"/>
    </location>
</feature>
<keyword evidence="7 15" id="KW-0812">Transmembrane</keyword>
<evidence type="ECO:0000313" key="18">
    <source>
        <dbReference type="EMBL" id="PJO43033.1"/>
    </source>
</evidence>
<evidence type="ECO:0000256" key="1">
    <source>
        <dbReference type="ARBA" id="ARBA00000085"/>
    </source>
</evidence>
<dbReference type="Pfam" id="PF00512">
    <property type="entry name" value="HisKA"/>
    <property type="match status" value="1"/>
</dbReference>
<dbReference type="SUPFAM" id="SSF158472">
    <property type="entry name" value="HAMP domain-like"/>
    <property type="match status" value="1"/>
</dbReference>
<evidence type="ECO:0000256" key="2">
    <source>
        <dbReference type="ARBA" id="ARBA00004651"/>
    </source>
</evidence>
<evidence type="ECO:0000256" key="15">
    <source>
        <dbReference type="SAM" id="Phobius"/>
    </source>
</evidence>
<evidence type="ECO:0000256" key="5">
    <source>
        <dbReference type="ARBA" id="ARBA00022553"/>
    </source>
</evidence>
<dbReference type="InterPro" id="IPR003661">
    <property type="entry name" value="HisK_dim/P_dom"/>
</dbReference>
<dbReference type="CDD" id="cd00075">
    <property type="entry name" value="HATPase"/>
    <property type="match status" value="1"/>
</dbReference>
<dbReference type="PANTHER" id="PTHR45528">
    <property type="entry name" value="SENSOR HISTIDINE KINASE CPXA"/>
    <property type="match status" value="1"/>
</dbReference>
<dbReference type="FunFam" id="3.30.565.10:FF:000006">
    <property type="entry name" value="Sensor histidine kinase WalK"/>
    <property type="match status" value="1"/>
</dbReference>
<dbReference type="SMART" id="SM00304">
    <property type="entry name" value="HAMP"/>
    <property type="match status" value="1"/>
</dbReference>
<dbReference type="CDD" id="cd06225">
    <property type="entry name" value="HAMP"/>
    <property type="match status" value="1"/>
</dbReference>
<keyword evidence="4" id="KW-1003">Cell membrane</keyword>
<dbReference type="InterPro" id="IPR036097">
    <property type="entry name" value="HisK_dim/P_sf"/>
</dbReference>
<comment type="subcellular location">
    <subcellularLocation>
        <location evidence="2">Cell membrane</location>
        <topology evidence="2">Multi-pass membrane protein</topology>
    </subcellularLocation>
</comment>
<dbReference type="GO" id="GO:0005524">
    <property type="term" value="F:ATP binding"/>
    <property type="evidence" value="ECO:0007669"/>
    <property type="project" value="UniProtKB-KW"/>
</dbReference>
<evidence type="ECO:0000256" key="6">
    <source>
        <dbReference type="ARBA" id="ARBA00022679"/>
    </source>
</evidence>
<evidence type="ECO:0000256" key="9">
    <source>
        <dbReference type="ARBA" id="ARBA00022777"/>
    </source>
</evidence>
<keyword evidence="6" id="KW-0808">Transferase</keyword>
<feature type="transmembrane region" description="Helical" evidence="15">
    <location>
        <begin position="12"/>
        <end position="33"/>
    </location>
</feature>
<sequence>MKSPNRLQHLLIITYIYFFLTISIIAAFSLFVLNEQILNYFAQTVQENQDKEQIFYKMLMKTLLLFLSLLTIAVYIFGKWTASSLTTPLRSIAHGIREIARGQYNKRLNFKASFELAQIQDDFNAMAKRLEQMEKEKQRLEENKQRMLVNLSHDLKTPITSIKGYIEAMELGLINEEERRQRILRLISDKAELVSALIDDIFELSKLDSPNYPFKLQTADIAEFMRELAAEYYEVFKEKKFLFQFDIPEGEINFSFNATWLYRAVSNILSNALKYNPSGTIVQLKLFTKEKGIEIHIQDDGVGIPQAIKENIFEAFVRGDQSRKSDGGTGLGLAIAKQVIEKHGGEITLTTDDETSFILSLPKNAES</sequence>
<feature type="transmembrane region" description="Helical" evidence="15">
    <location>
        <begin position="54"/>
        <end position="78"/>
    </location>
</feature>
<evidence type="ECO:0000256" key="14">
    <source>
        <dbReference type="SAM" id="Coils"/>
    </source>
</evidence>
<dbReference type="SMART" id="SM00387">
    <property type="entry name" value="HATPase_c"/>
    <property type="match status" value="1"/>
</dbReference>
<dbReference type="Proteomes" id="UP000232101">
    <property type="component" value="Unassembled WGS sequence"/>
</dbReference>
<dbReference type="Pfam" id="PF00672">
    <property type="entry name" value="HAMP"/>
    <property type="match status" value="1"/>
</dbReference>
<evidence type="ECO:0000256" key="10">
    <source>
        <dbReference type="ARBA" id="ARBA00022840"/>
    </source>
</evidence>
<dbReference type="EMBL" id="PHQY01000646">
    <property type="protein sequence ID" value="PJO43033.1"/>
    <property type="molecule type" value="Genomic_DNA"/>
</dbReference>
<accession>A0A2M9Q4N7</accession>
<dbReference type="CDD" id="cd00082">
    <property type="entry name" value="HisKA"/>
    <property type="match status" value="1"/>
</dbReference>
<evidence type="ECO:0000256" key="3">
    <source>
        <dbReference type="ARBA" id="ARBA00012438"/>
    </source>
</evidence>
<protein>
    <recommendedName>
        <fullName evidence="3">histidine kinase</fullName>
        <ecNumber evidence="3">2.7.13.3</ecNumber>
    </recommendedName>
</protein>
<dbReference type="InterPro" id="IPR003660">
    <property type="entry name" value="HAMP_dom"/>
</dbReference>
<feature type="coiled-coil region" evidence="14">
    <location>
        <begin position="116"/>
        <end position="150"/>
    </location>
</feature>
<keyword evidence="11 15" id="KW-1133">Transmembrane helix</keyword>
<dbReference type="PRINTS" id="PR00344">
    <property type="entry name" value="BCTRLSENSOR"/>
</dbReference>
<evidence type="ECO:0000313" key="19">
    <source>
        <dbReference type="Proteomes" id="UP000232101"/>
    </source>
</evidence>
<dbReference type="AlphaFoldDB" id="A0A2M9Q4N7"/>
<dbReference type="Gene3D" id="1.10.287.130">
    <property type="match status" value="1"/>
</dbReference>
<keyword evidence="9 18" id="KW-0418">Kinase</keyword>
<evidence type="ECO:0000256" key="12">
    <source>
        <dbReference type="ARBA" id="ARBA00023012"/>
    </source>
</evidence>